<sequence>MGNTDLVVLPAADVAPDTPASVCCHPDNTCPSVLWPAIRNAVDPAPNIFESGQWPPILKTPTPAPRPYVPEDTRPTGALRQAWEATATDTYMWGFATGFLLGAASLAAILAHLAT</sequence>
<evidence type="ECO:0000256" key="1">
    <source>
        <dbReference type="SAM" id="MobiDB-lite"/>
    </source>
</evidence>
<organism evidence="3 4">
    <name type="scientific">Stackebrandtia nassauensis (strain DSM 44728 / CIP 108903 / NRRL B-16338 / NBRC 102104 / LLR-40K-21)</name>
    <dbReference type="NCBI Taxonomy" id="446470"/>
    <lineage>
        <taxon>Bacteria</taxon>
        <taxon>Bacillati</taxon>
        <taxon>Actinomycetota</taxon>
        <taxon>Actinomycetes</taxon>
        <taxon>Glycomycetales</taxon>
        <taxon>Glycomycetaceae</taxon>
        <taxon>Stackebrandtia</taxon>
    </lineage>
</organism>
<proteinExistence type="predicted"/>
<dbReference type="STRING" id="446470.Snas_4250"/>
<protein>
    <submittedName>
        <fullName evidence="3">Uncharacterized protein</fullName>
    </submittedName>
</protein>
<accession>D3Q2G6</accession>
<keyword evidence="2" id="KW-1133">Transmembrane helix</keyword>
<evidence type="ECO:0000313" key="3">
    <source>
        <dbReference type="EMBL" id="ADD43899.1"/>
    </source>
</evidence>
<keyword evidence="2" id="KW-0472">Membrane</keyword>
<feature type="region of interest" description="Disordered" evidence="1">
    <location>
        <begin position="52"/>
        <end position="74"/>
    </location>
</feature>
<keyword evidence="2" id="KW-0812">Transmembrane</keyword>
<dbReference type="EMBL" id="CP001778">
    <property type="protein sequence ID" value="ADD43899.1"/>
    <property type="molecule type" value="Genomic_DNA"/>
</dbReference>
<evidence type="ECO:0000256" key="2">
    <source>
        <dbReference type="SAM" id="Phobius"/>
    </source>
</evidence>
<keyword evidence="4" id="KW-1185">Reference proteome</keyword>
<dbReference type="Proteomes" id="UP000000844">
    <property type="component" value="Chromosome"/>
</dbReference>
<feature type="transmembrane region" description="Helical" evidence="2">
    <location>
        <begin position="91"/>
        <end position="114"/>
    </location>
</feature>
<dbReference type="RefSeq" id="WP_013019470.1">
    <property type="nucleotide sequence ID" value="NC_013947.1"/>
</dbReference>
<gene>
    <name evidence="3" type="ordered locus">Snas_4250</name>
</gene>
<dbReference type="KEGG" id="sna:Snas_4250"/>
<dbReference type="AlphaFoldDB" id="D3Q2G6"/>
<name>D3Q2G6_STANL</name>
<reference evidence="3 4" key="1">
    <citation type="journal article" date="2009" name="Stand. Genomic Sci.">
        <title>Complete genome sequence of Stackebrandtia nassauensis type strain (LLR-40K-21).</title>
        <authorList>
            <person name="Munk C."/>
            <person name="Lapidus A."/>
            <person name="Copeland A."/>
            <person name="Jando M."/>
            <person name="Mayilraj S."/>
            <person name="Glavina Del Rio T."/>
            <person name="Nolan M."/>
            <person name="Chen F."/>
            <person name="Lucas S."/>
            <person name="Tice H."/>
            <person name="Cheng J.F."/>
            <person name="Han C."/>
            <person name="Detter J.C."/>
            <person name="Bruce D."/>
            <person name="Goodwin L."/>
            <person name="Chain P."/>
            <person name="Pitluck S."/>
            <person name="Goker M."/>
            <person name="Ovchinikova G."/>
            <person name="Pati A."/>
            <person name="Ivanova N."/>
            <person name="Mavromatis K."/>
            <person name="Chen A."/>
            <person name="Palaniappan K."/>
            <person name="Land M."/>
            <person name="Hauser L."/>
            <person name="Chang Y.J."/>
            <person name="Jeffries C.D."/>
            <person name="Bristow J."/>
            <person name="Eisen J.A."/>
            <person name="Markowitz V."/>
            <person name="Hugenholtz P."/>
            <person name="Kyrpides N.C."/>
            <person name="Klenk H.P."/>
        </authorList>
    </citation>
    <scope>NUCLEOTIDE SEQUENCE [LARGE SCALE GENOMIC DNA]</scope>
    <source>
        <strain evidence="4">DSM 44728 / CIP 108903 / NRRL B-16338 / NBRC 102104 / LLR-40K-21</strain>
    </source>
</reference>
<evidence type="ECO:0000313" key="4">
    <source>
        <dbReference type="Proteomes" id="UP000000844"/>
    </source>
</evidence>
<dbReference type="HOGENOM" id="CLU_2107520_0_0_11"/>